<gene>
    <name evidence="2" type="ORF">MOV92_21595</name>
</gene>
<dbReference type="Gene3D" id="3.40.50.1820">
    <property type="entry name" value="alpha/beta hydrolase"/>
    <property type="match status" value="1"/>
</dbReference>
<organism evidence="2 3">
    <name type="scientific">Lysobacter gummosus</name>
    <dbReference type="NCBI Taxonomy" id="262324"/>
    <lineage>
        <taxon>Bacteria</taxon>
        <taxon>Pseudomonadati</taxon>
        <taxon>Pseudomonadota</taxon>
        <taxon>Gammaproteobacteria</taxon>
        <taxon>Lysobacterales</taxon>
        <taxon>Lysobacteraceae</taxon>
        <taxon>Lysobacter</taxon>
    </lineage>
</organism>
<protein>
    <submittedName>
        <fullName evidence="2">Lipase family protein</fullName>
    </submittedName>
</protein>
<keyword evidence="3" id="KW-1185">Reference proteome</keyword>
<dbReference type="Proteomes" id="UP000829194">
    <property type="component" value="Chromosome"/>
</dbReference>
<dbReference type="SUPFAM" id="SSF53474">
    <property type="entry name" value="alpha/beta-Hydrolases"/>
    <property type="match status" value="1"/>
</dbReference>
<name>A0ABY3XDW5_9GAMM</name>
<feature type="chain" id="PRO_5046760893" evidence="1">
    <location>
        <begin position="31"/>
        <end position="440"/>
    </location>
</feature>
<accession>A0ABY3XDW5</accession>
<evidence type="ECO:0000256" key="1">
    <source>
        <dbReference type="SAM" id="SignalP"/>
    </source>
</evidence>
<dbReference type="RefSeq" id="WP_057944550.1">
    <property type="nucleotide sequence ID" value="NZ_CP011131.1"/>
</dbReference>
<dbReference type="Pfam" id="PF03583">
    <property type="entry name" value="LIP"/>
    <property type="match status" value="2"/>
</dbReference>
<dbReference type="EMBL" id="CP093547">
    <property type="protein sequence ID" value="UNP29031.1"/>
    <property type="molecule type" value="Genomic_DNA"/>
</dbReference>
<feature type="signal peptide" evidence="1">
    <location>
        <begin position="1"/>
        <end position="30"/>
    </location>
</feature>
<dbReference type="Gene3D" id="1.10.260.130">
    <property type="match status" value="1"/>
</dbReference>
<dbReference type="PIRSF" id="PIRSF029171">
    <property type="entry name" value="Esterase_LipA"/>
    <property type="match status" value="1"/>
</dbReference>
<dbReference type="InterPro" id="IPR005152">
    <property type="entry name" value="Lipase_secreted"/>
</dbReference>
<dbReference type="PANTHER" id="PTHR34853">
    <property type="match status" value="1"/>
</dbReference>
<proteinExistence type="predicted"/>
<reference evidence="2 3" key="1">
    <citation type="submission" date="2022-03" db="EMBL/GenBank/DDBJ databases">
        <title>Complete genome sequence of Lysobacter capsici VKM B-2533 and Lysobacter gummosus 10.1.1, promising sources of lytic agents.</title>
        <authorList>
            <person name="Tarlachkov S.V."/>
            <person name="Kudryakova I.V."/>
            <person name="Afoshin A.S."/>
            <person name="Leontyevskaya E.A."/>
            <person name="Leontyevskaya N.V."/>
        </authorList>
    </citation>
    <scope>NUCLEOTIDE SEQUENCE [LARGE SCALE GENOMIC DNA]</scope>
    <source>
        <strain evidence="2 3">10.1.1</strain>
    </source>
</reference>
<dbReference type="PROSITE" id="PS51318">
    <property type="entry name" value="TAT"/>
    <property type="match status" value="1"/>
</dbReference>
<dbReference type="InterPro" id="IPR006311">
    <property type="entry name" value="TAT_signal"/>
</dbReference>
<keyword evidence="1" id="KW-0732">Signal</keyword>
<dbReference type="InterPro" id="IPR029058">
    <property type="entry name" value="AB_hydrolase_fold"/>
</dbReference>
<evidence type="ECO:0000313" key="3">
    <source>
        <dbReference type="Proteomes" id="UP000829194"/>
    </source>
</evidence>
<dbReference type="PANTHER" id="PTHR34853:SF1">
    <property type="entry name" value="LIPASE 5"/>
    <property type="match status" value="1"/>
</dbReference>
<evidence type="ECO:0000313" key="2">
    <source>
        <dbReference type="EMBL" id="UNP29031.1"/>
    </source>
</evidence>
<sequence>MSETKHTNRRRAALMAASLAIAGAAGSAQARLAPGDDPFYQYTGDTPLENIAPGTVLKTRTVPYHVVGFALPIKTTQLLYRSTGQLGQPTVNVTSVIQPVFALGRQKLISYQSFYDSLNPDDEPSYAISGGLTLGGLILNVETALIAPFLSQGYSIVISDTQGQRANFAAGREYGMNTLDSVRATFNSPAVGLAGDTKVALVGYSGGAIATEWAAELAPSYAPDIDRRIVGSSMGGVLVHPAHNLHYVDGSAVWAGIMPMAIVGVSRSFQVDLTPYLNDYGKQLSERLQKASIINVLAQYPGLTWASIAKPEYATPERIPVFVELANDLIMGTGGTPSAPLLIRQGAGGELEGTLGNKPGIGRGDGVMIAGDVRTLARDYCARGVKVQYGQSELLSHVGAAAAWIPETLVWVNDRFAGRAAPQNCANIAPGNPLDPIPAP</sequence>